<accession>A0A2T4PQ92</accession>
<dbReference type="Gene3D" id="1.10.10.10">
    <property type="entry name" value="Winged helix-like DNA-binding domain superfamily/Winged helix DNA-binding domain"/>
    <property type="match status" value="1"/>
</dbReference>
<evidence type="ECO:0000313" key="5">
    <source>
        <dbReference type="Proteomes" id="UP000241209"/>
    </source>
</evidence>
<dbReference type="PANTHER" id="PTHR33795:SF1">
    <property type="entry name" value="INSERTION ELEMENT IS150 PROTEIN INSJ"/>
    <property type="match status" value="1"/>
</dbReference>
<evidence type="ECO:0000313" key="4">
    <source>
        <dbReference type="EMBL" id="PTI27452.1"/>
    </source>
</evidence>
<dbReference type="STRING" id="1167632.GCA_000286335_02595"/>
<name>A0A2T4PQ92_9STAP</name>
<dbReference type="Proteomes" id="UP000241209">
    <property type="component" value="Unassembled WGS sequence"/>
</dbReference>
<dbReference type="PANTHER" id="PTHR33795">
    <property type="entry name" value="INSERTION ELEMENT IS150 PROTEIN INSJ"/>
    <property type="match status" value="1"/>
</dbReference>
<reference evidence="4 5" key="1">
    <citation type="journal article" date="2016" name="Front. Microbiol.">
        <title>Comprehensive Phylogenetic Analysis of Bovine Non-aureus Staphylococci Species Based on Whole-Genome Sequencing.</title>
        <authorList>
            <person name="Naushad S."/>
            <person name="Barkema H.W."/>
            <person name="Luby C."/>
            <person name="Condas L.A."/>
            <person name="Nobrega D.B."/>
            <person name="Carson D.A."/>
            <person name="De Buck J."/>
        </authorList>
    </citation>
    <scope>NUCLEOTIDE SEQUENCE [LARGE SCALE GENOMIC DNA]</scope>
    <source>
        <strain evidence="4 5">SNUC 2204</strain>
    </source>
</reference>
<dbReference type="InterPro" id="IPR036388">
    <property type="entry name" value="WH-like_DNA-bd_sf"/>
</dbReference>
<protein>
    <recommendedName>
        <fullName evidence="3">Insertion element IS150 protein InsJ-like helix-turn-helix domain-containing protein</fullName>
    </recommendedName>
</protein>
<proteinExistence type="inferred from homology"/>
<evidence type="ECO:0000256" key="1">
    <source>
        <dbReference type="ARBA" id="ARBA00038232"/>
    </source>
</evidence>
<comment type="similarity">
    <text evidence="1">Belongs to the IS150/IS1296 orfA family.</text>
</comment>
<evidence type="ECO:0000259" key="3">
    <source>
        <dbReference type="Pfam" id="PF13518"/>
    </source>
</evidence>
<sequence>MRKKYDFNFKLKLVNEYLDGQSGYKALTLKHDISSSSVIQIWVNQYKEFGEDGLQEKRRNTVYTSEFKLSVIKFRQENMLSYRETANHFKIINPIMVANWQHQFDEKCRLDLANKQKGRSINMDKKHSKTDNKNSSLNENEREELERLRNEVETLKAGIAYQKKLQALTDIYGSKNQK</sequence>
<dbReference type="SUPFAM" id="SSF48295">
    <property type="entry name" value="TrpR-like"/>
    <property type="match status" value="1"/>
</dbReference>
<dbReference type="InterPro" id="IPR052057">
    <property type="entry name" value="IS150/IS1296_orfA-like"/>
</dbReference>
<feature type="domain" description="Insertion element IS150 protein InsJ-like helix-turn-helix" evidence="3">
    <location>
        <begin position="67"/>
        <end position="119"/>
    </location>
</feature>
<feature type="domain" description="Insertion element IS150 protein InsJ-like helix-turn-helix" evidence="3">
    <location>
        <begin position="9"/>
        <end position="59"/>
    </location>
</feature>
<dbReference type="GO" id="GO:0043565">
    <property type="term" value="F:sequence-specific DNA binding"/>
    <property type="evidence" value="ECO:0007669"/>
    <property type="project" value="InterPro"/>
</dbReference>
<feature type="compositionally biased region" description="Basic and acidic residues" evidence="2">
    <location>
        <begin position="122"/>
        <end position="132"/>
    </location>
</feature>
<dbReference type="Pfam" id="PF13518">
    <property type="entry name" value="HTH_28"/>
    <property type="match status" value="2"/>
</dbReference>
<dbReference type="AlphaFoldDB" id="A0A2T4PQ92"/>
<dbReference type="RefSeq" id="WP_107557433.1">
    <property type="nucleotide sequence ID" value="NZ_PZFK01000061.1"/>
</dbReference>
<dbReference type="InterPro" id="IPR055247">
    <property type="entry name" value="InsJ-like_HTH"/>
</dbReference>
<evidence type="ECO:0000256" key="2">
    <source>
        <dbReference type="SAM" id="MobiDB-lite"/>
    </source>
</evidence>
<organism evidence="4 5">
    <name type="scientific">Mammaliicoccus vitulinus</name>
    <dbReference type="NCBI Taxonomy" id="71237"/>
    <lineage>
        <taxon>Bacteria</taxon>
        <taxon>Bacillati</taxon>
        <taxon>Bacillota</taxon>
        <taxon>Bacilli</taxon>
        <taxon>Bacillales</taxon>
        <taxon>Staphylococcaceae</taxon>
        <taxon>Mammaliicoccus</taxon>
    </lineage>
</organism>
<feature type="region of interest" description="Disordered" evidence="2">
    <location>
        <begin position="119"/>
        <end position="146"/>
    </location>
</feature>
<gene>
    <name evidence="4" type="ORF">BU072_13085</name>
</gene>
<dbReference type="EMBL" id="PZFK01000061">
    <property type="protein sequence ID" value="PTI27452.1"/>
    <property type="molecule type" value="Genomic_DNA"/>
</dbReference>
<comment type="caution">
    <text evidence="4">The sequence shown here is derived from an EMBL/GenBank/DDBJ whole genome shotgun (WGS) entry which is preliminary data.</text>
</comment>
<dbReference type="InterPro" id="IPR010921">
    <property type="entry name" value="Trp_repressor/repl_initiator"/>
</dbReference>